<dbReference type="Gene3D" id="2.60.120.10">
    <property type="entry name" value="Jelly Rolls"/>
    <property type="match status" value="1"/>
</dbReference>
<evidence type="ECO:0000259" key="1">
    <source>
        <dbReference type="Pfam" id="PF07883"/>
    </source>
</evidence>
<reference evidence="2 3" key="1">
    <citation type="submission" date="2015-06" db="EMBL/GenBank/DDBJ databases">
        <title>New insights into the roles of widespread benthic archaea in carbon and nitrogen cycling.</title>
        <authorList>
            <person name="Lazar C.S."/>
            <person name="Baker B.J."/>
            <person name="Seitz K.W."/>
            <person name="Hyde A.S."/>
            <person name="Dick G.J."/>
            <person name="Hinrichs K.-U."/>
            <person name="Teske A.P."/>
        </authorList>
    </citation>
    <scope>NUCLEOTIDE SEQUENCE [LARGE SCALE GENOMIC DNA]</scope>
    <source>
        <strain evidence="2">SG8-32-1</strain>
    </source>
</reference>
<feature type="domain" description="Cupin type-2" evidence="1">
    <location>
        <begin position="42"/>
        <end position="102"/>
    </location>
</feature>
<organism evidence="2 3">
    <name type="scientific">miscellaneous Crenarchaeota group-1 archaeon SG8-32-1</name>
    <dbReference type="NCBI Taxonomy" id="1685124"/>
    <lineage>
        <taxon>Archaea</taxon>
        <taxon>Candidatus Bathyarchaeota</taxon>
        <taxon>MCG-1</taxon>
    </lineage>
</organism>
<gene>
    <name evidence="2" type="ORF">AC477_06120</name>
</gene>
<dbReference type="SUPFAM" id="SSF51182">
    <property type="entry name" value="RmlC-like cupins"/>
    <property type="match status" value="1"/>
</dbReference>
<evidence type="ECO:0000313" key="3">
    <source>
        <dbReference type="Proteomes" id="UP000037237"/>
    </source>
</evidence>
<sequence>MKYVKLNEKEWLQRQGYSKKILLTEEDLKSKGNIVQIVKNEAHTEIKPHYHNQMIEIYHILKGNAILFCGNKKVKAQPGDTLLCEPLEIHGLVNDTDEDFLFAVFKINAEDEDLTWV</sequence>
<dbReference type="Pfam" id="PF07883">
    <property type="entry name" value="Cupin_2"/>
    <property type="match status" value="1"/>
</dbReference>
<dbReference type="AlphaFoldDB" id="A0A0M0BLP5"/>
<dbReference type="InterPro" id="IPR014710">
    <property type="entry name" value="RmlC-like_jellyroll"/>
</dbReference>
<evidence type="ECO:0000313" key="2">
    <source>
        <dbReference type="EMBL" id="KON29280.1"/>
    </source>
</evidence>
<dbReference type="InterPro" id="IPR011051">
    <property type="entry name" value="RmlC_Cupin_sf"/>
</dbReference>
<dbReference type="EMBL" id="LFWU01000163">
    <property type="protein sequence ID" value="KON29280.1"/>
    <property type="molecule type" value="Genomic_DNA"/>
</dbReference>
<comment type="caution">
    <text evidence="2">The sequence shown here is derived from an EMBL/GenBank/DDBJ whole genome shotgun (WGS) entry which is preliminary data.</text>
</comment>
<proteinExistence type="predicted"/>
<name>A0A0M0BLP5_9ARCH</name>
<accession>A0A0M0BLP5</accession>
<dbReference type="Proteomes" id="UP000037237">
    <property type="component" value="Unassembled WGS sequence"/>
</dbReference>
<protein>
    <recommendedName>
        <fullName evidence="1">Cupin type-2 domain-containing protein</fullName>
    </recommendedName>
</protein>
<dbReference type="InterPro" id="IPR013096">
    <property type="entry name" value="Cupin_2"/>
</dbReference>